<protein>
    <recommendedName>
        <fullName evidence="1">DUF6985 domain-containing protein</fullName>
    </recommendedName>
</protein>
<name>A0ABX2PAY3_9RHOB</name>
<organism evidence="2 3">
    <name type="scientific">Donghicola mangrovi</name>
    <dbReference type="NCBI Taxonomy" id="2729614"/>
    <lineage>
        <taxon>Bacteria</taxon>
        <taxon>Pseudomonadati</taxon>
        <taxon>Pseudomonadota</taxon>
        <taxon>Alphaproteobacteria</taxon>
        <taxon>Rhodobacterales</taxon>
        <taxon>Roseobacteraceae</taxon>
        <taxon>Donghicola</taxon>
    </lineage>
</organism>
<evidence type="ECO:0000313" key="2">
    <source>
        <dbReference type="EMBL" id="NVO25849.1"/>
    </source>
</evidence>
<comment type="caution">
    <text evidence="2">The sequence shown here is derived from an EMBL/GenBank/DDBJ whole genome shotgun (WGS) entry which is preliminary data.</text>
</comment>
<proteinExistence type="predicted"/>
<dbReference type="EMBL" id="JABCJD010000001">
    <property type="protein sequence ID" value="NVO25849.1"/>
    <property type="molecule type" value="Genomic_DNA"/>
</dbReference>
<evidence type="ECO:0000259" key="1">
    <source>
        <dbReference type="Pfam" id="PF22481"/>
    </source>
</evidence>
<dbReference type="Proteomes" id="UP000523601">
    <property type="component" value="Unassembled WGS sequence"/>
</dbReference>
<gene>
    <name evidence="2" type="ORF">HJ526_00325</name>
</gene>
<dbReference type="RefSeq" id="WP_176852269.1">
    <property type="nucleotide sequence ID" value="NZ_JABCJD010000001.1"/>
</dbReference>
<accession>A0ABX2PAY3</accession>
<reference evidence="2 3" key="1">
    <citation type="submission" date="2020-04" db="EMBL/GenBank/DDBJ databases">
        <title>Donghicola sp., a member of the Rhodobacteraceae family isolated from mangrove forest in Thailand.</title>
        <authorList>
            <person name="Charoenyingcharoen P."/>
            <person name="Yukphan P."/>
        </authorList>
    </citation>
    <scope>NUCLEOTIDE SEQUENCE [LARGE SCALE GENOMIC DNA]</scope>
    <source>
        <strain evidence="2 3">C2-DW-16</strain>
    </source>
</reference>
<sequence length="141" mass="15038">MNNALLPVDMSGDEMFTLKAANALKRLSIDCPETAERIRKLLWLAACESHAQNIEMFPTLQDQVDSEARFAGKRPGQIAPTGPKDIMAAVTFTGVHVINSTSADGQARLLIGVMGECSWDAEYGVAVLFDDAGRLVSAGGA</sequence>
<keyword evidence="3" id="KW-1185">Reference proteome</keyword>
<evidence type="ECO:0000313" key="3">
    <source>
        <dbReference type="Proteomes" id="UP000523601"/>
    </source>
</evidence>
<dbReference type="Pfam" id="PF22481">
    <property type="entry name" value="DUF6985"/>
    <property type="match status" value="1"/>
</dbReference>
<dbReference type="InterPro" id="IPR054254">
    <property type="entry name" value="DUF6985"/>
</dbReference>
<feature type="domain" description="DUF6985" evidence="1">
    <location>
        <begin position="81"/>
        <end position="139"/>
    </location>
</feature>